<dbReference type="SUPFAM" id="SSF117281">
    <property type="entry name" value="Kelch motif"/>
    <property type="match status" value="1"/>
</dbReference>
<reference evidence="18 19" key="1">
    <citation type="journal article" date="2018" name="Plant J.">
        <title>Genome sequences of Chlorella sorokiniana UTEX 1602 and Micractinium conductrix SAG 241.80: implications to maltose excretion by a green alga.</title>
        <authorList>
            <person name="Arriola M.B."/>
            <person name="Velmurugan N."/>
            <person name="Zhang Y."/>
            <person name="Plunkett M.H."/>
            <person name="Hondzo H."/>
            <person name="Barney B.M."/>
        </authorList>
    </citation>
    <scope>NUCLEOTIDE SEQUENCE [LARGE SCALE GENOMIC DNA]</scope>
    <source>
        <strain evidence="19">UTEX 1602</strain>
    </source>
</reference>
<dbReference type="InterPro" id="IPR005123">
    <property type="entry name" value="Oxoglu/Fe-dep_dioxygenase_dom"/>
</dbReference>
<keyword evidence="8" id="KW-0223">Dioxygenase</keyword>
<comment type="catalytic activity">
    <reaction evidence="15">
        <text>L-prolyl-[collagen] + 2-oxoglutarate + O2 = trans-4-hydroxy-L-prolyl-[collagen] + succinate + CO2</text>
        <dbReference type="Rhea" id="RHEA:18945"/>
        <dbReference type="Rhea" id="RHEA-COMP:11676"/>
        <dbReference type="Rhea" id="RHEA-COMP:11680"/>
        <dbReference type="ChEBI" id="CHEBI:15379"/>
        <dbReference type="ChEBI" id="CHEBI:16526"/>
        <dbReference type="ChEBI" id="CHEBI:16810"/>
        <dbReference type="ChEBI" id="CHEBI:30031"/>
        <dbReference type="ChEBI" id="CHEBI:50342"/>
        <dbReference type="ChEBI" id="CHEBI:61965"/>
        <dbReference type="EC" id="1.14.11.2"/>
    </reaction>
</comment>
<comment type="caution">
    <text evidence="18">The sequence shown here is derived from an EMBL/GenBank/DDBJ whole genome shotgun (WGS) entry which is preliminary data.</text>
</comment>
<comment type="similarity">
    <text evidence="3">Belongs to the P4HA family.</text>
</comment>
<keyword evidence="13" id="KW-0472">Membrane</keyword>
<keyword evidence="7" id="KW-0479">Metal-binding</keyword>
<evidence type="ECO:0000256" key="7">
    <source>
        <dbReference type="ARBA" id="ARBA00022723"/>
    </source>
</evidence>
<feature type="domain" description="Fe2OG dioxygenase" evidence="17">
    <location>
        <begin position="140"/>
        <end position="262"/>
    </location>
</feature>
<evidence type="ECO:0000256" key="9">
    <source>
        <dbReference type="ARBA" id="ARBA00022968"/>
    </source>
</evidence>
<dbReference type="PANTHER" id="PTHR10869:SF238">
    <property type="entry name" value="PROLYL 4-HYDROXYLASE 6-RELATED"/>
    <property type="match status" value="1"/>
</dbReference>
<evidence type="ECO:0000259" key="17">
    <source>
        <dbReference type="PROSITE" id="PS51471"/>
    </source>
</evidence>
<dbReference type="EMBL" id="LHPG02000018">
    <property type="protein sequence ID" value="PRW33047.1"/>
    <property type="molecule type" value="Genomic_DNA"/>
</dbReference>
<dbReference type="Pfam" id="PF00534">
    <property type="entry name" value="Glycos_transf_1"/>
    <property type="match status" value="1"/>
</dbReference>
<protein>
    <recommendedName>
        <fullName evidence="4">procollagen-proline 4-dioxygenase</fullName>
        <ecNumber evidence="4">1.14.11.2</ecNumber>
    </recommendedName>
</protein>
<evidence type="ECO:0000256" key="6">
    <source>
        <dbReference type="ARBA" id="ARBA00022692"/>
    </source>
</evidence>
<dbReference type="PROSITE" id="PS51471">
    <property type="entry name" value="FE2OG_OXY"/>
    <property type="match status" value="1"/>
</dbReference>
<sequence>MRQQRPARLRAAAALLAAVAMFAAAATAEAALPSSRGDRDLIGYKELAGSERPRGMTALSWSPRIFLYSRFLSDEECDHLVAKAGPRLTRSGVVDTEKGGGESFSDIRTSSGMFFDRGEDATIREIERRLSEWSLIPVGHGEGLQVLRYSNGEQYEPHWDYFFDDNNVKNGGNRWATVLMYLAEAEEGGETVFPNVPVPPGQTREAGYSECAMKGLSVKPRKGDAVLFFSLKTEGVLDRGSLHGSCPTTKGIKYAATKWYHVGHYAMGGEKPVEVHQAVFLPPPPPAPPGCKDDNPGCPGWAEGGECQNNPGYMVGSPGRPGACLLSCGRCDLMPAARSRKLGGAFLALRGGQLEQQLTRAGIPYSLTTDVQAHPLNHSASVDPASFDVVVLNTIVTYSWLRHQVEAWGLPFLRKAVWWIHEQPLSADDGFAARGAALKRHLMVRCGAVAIVSYTTKRCRASQQWPLASLRRQLRRLINATDEDYAVLMVSANSAHKGVSRALATFAQAWQQRGLLPNGSGGRMLFVGIGAGMLRLADEVQRLSASVQLGATSTGATGMATDLQAAVHLFNATDDAMQRLGWYAAGDAHVLNSKCESFGRVTVEGMAASLPQLATACGGTLELVQNNVTGLLHPPPSGNGTEQADAVLLEHILRLDRRTAGWRALSERLGAAGCRLVNAEFMPQPFLDSAEALLRQVADGAVAAELAAGAGQAAVPSEGLAPGGAEVLPSGWAAAFMPAPANQARVVQRDMRLAGNVQYKGSASVAPRALVSFDLSRRQWQNESIALPAGLGGTQHGAALVGGRHLFIAAGQKGGKCSPATTAAYRLDLQTSKVQALPDLPQPRYSPVLAMMGDGRLHLFGGLLPDRATPAREHWSLGVNADGSTRGAWTAEPPLPPHLGGSHCTAMELQPQGAAEPELYYWGCISQEAQPWDAAAGNHSCAANREWGSAALWSFSLRRGLRRHRDLPLPLLYAGGCTVKLDQDAALVVGGQHYDGWLSRTLWLYNATEDSWARVGHAPLYSRGRRVDGRTS</sequence>
<dbReference type="SUPFAM" id="SSF53756">
    <property type="entry name" value="UDP-Glycosyltransferase/glycogen phosphorylase"/>
    <property type="match status" value="1"/>
</dbReference>
<keyword evidence="14" id="KW-0325">Glycoprotein</keyword>
<evidence type="ECO:0000256" key="14">
    <source>
        <dbReference type="ARBA" id="ARBA00023180"/>
    </source>
</evidence>
<keyword evidence="9" id="KW-0735">Signal-anchor</keyword>
<evidence type="ECO:0000313" key="19">
    <source>
        <dbReference type="Proteomes" id="UP000239899"/>
    </source>
</evidence>
<dbReference type="PANTHER" id="PTHR10869">
    <property type="entry name" value="PROLYL 4-HYDROXYLASE ALPHA SUBUNIT"/>
    <property type="match status" value="1"/>
</dbReference>
<evidence type="ECO:0000256" key="10">
    <source>
        <dbReference type="ARBA" id="ARBA00022989"/>
    </source>
</evidence>
<dbReference type="CDD" id="cd03801">
    <property type="entry name" value="GT4_PimA-like"/>
    <property type="match status" value="1"/>
</dbReference>
<dbReference type="Pfam" id="PF13640">
    <property type="entry name" value="2OG-FeII_Oxy_3"/>
    <property type="match status" value="1"/>
</dbReference>
<evidence type="ECO:0000256" key="3">
    <source>
        <dbReference type="ARBA" id="ARBA00006511"/>
    </source>
</evidence>
<evidence type="ECO:0000256" key="12">
    <source>
        <dbReference type="ARBA" id="ARBA00023004"/>
    </source>
</evidence>
<keyword evidence="5" id="KW-0808">Transferase</keyword>
<dbReference type="GO" id="GO:0005789">
    <property type="term" value="C:endoplasmic reticulum membrane"/>
    <property type="evidence" value="ECO:0007669"/>
    <property type="project" value="UniProtKB-SubCell"/>
</dbReference>
<evidence type="ECO:0000256" key="15">
    <source>
        <dbReference type="ARBA" id="ARBA00049169"/>
    </source>
</evidence>
<dbReference type="AlphaFoldDB" id="A0A2P6TG18"/>
<keyword evidence="11" id="KW-0560">Oxidoreductase</keyword>
<comment type="cofactor">
    <cofactor evidence="1">
        <name>L-ascorbate</name>
        <dbReference type="ChEBI" id="CHEBI:38290"/>
    </cofactor>
</comment>
<evidence type="ECO:0000256" key="2">
    <source>
        <dbReference type="ARBA" id="ARBA00004648"/>
    </source>
</evidence>
<dbReference type="InterPro" id="IPR045054">
    <property type="entry name" value="P4HA-like"/>
</dbReference>
<dbReference type="InterPro" id="IPR001296">
    <property type="entry name" value="Glyco_trans_1"/>
</dbReference>
<dbReference type="FunFam" id="2.60.120.620:FF:000002">
    <property type="entry name" value="Prolyl 4-hydroxylase 4"/>
    <property type="match status" value="1"/>
</dbReference>
<accession>A0A2P6TG18</accession>
<keyword evidence="6" id="KW-0812">Transmembrane</keyword>
<keyword evidence="12" id="KW-0408">Iron</keyword>
<evidence type="ECO:0000256" key="13">
    <source>
        <dbReference type="ARBA" id="ARBA00023136"/>
    </source>
</evidence>
<keyword evidence="10" id="KW-1133">Transmembrane helix</keyword>
<feature type="signal peptide" evidence="16">
    <location>
        <begin position="1"/>
        <end position="30"/>
    </location>
</feature>
<evidence type="ECO:0000256" key="11">
    <source>
        <dbReference type="ARBA" id="ARBA00023002"/>
    </source>
</evidence>
<name>A0A2P6TG18_CHLSO</name>
<dbReference type="GO" id="GO:0005506">
    <property type="term" value="F:iron ion binding"/>
    <property type="evidence" value="ECO:0007669"/>
    <property type="project" value="InterPro"/>
</dbReference>
<evidence type="ECO:0000256" key="8">
    <source>
        <dbReference type="ARBA" id="ARBA00022964"/>
    </source>
</evidence>
<keyword evidence="5" id="KW-0328">Glycosyltransferase</keyword>
<dbReference type="InterPro" id="IPR015915">
    <property type="entry name" value="Kelch-typ_b-propeller"/>
</dbReference>
<dbReference type="InterPro" id="IPR003582">
    <property type="entry name" value="ShKT_dom"/>
</dbReference>
<dbReference type="SMART" id="SM00254">
    <property type="entry name" value="ShKT"/>
    <property type="match status" value="1"/>
</dbReference>
<evidence type="ECO:0000256" key="5">
    <source>
        <dbReference type="ARBA" id="ARBA00022676"/>
    </source>
</evidence>
<proteinExistence type="inferred from homology"/>
<dbReference type="EC" id="1.14.11.2" evidence="4"/>
<evidence type="ECO:0000256" key="1">
    <source>
        <dbReference type="ARBA" id="ARBA00001961"/>
    </source>
</evidence>
<evidence type="ECO:0000256" key="16">
    <source>
        <dbReference type="SAM" id="SignalP"/>
    </source>
</evidence>
<organism evidence="18 19">
    <name type="scientific">Chlorella sorokiniana</name>
    <name type="common">Freshwater green alga</name>
    <dbReference type="NCBI Taxonomy" id="3076"/>
    <lineage>
        <taxon>Eukaryota</taxon>
        <taxon>Viridiplantae</taxon>
        <taxon>Chlorophyta</taxon>
        <taxon>core chlorophytes</taxon>
        <taxon>Trebouxiophyceae</taxon>
        <taxon>Chlorellales</taxon>
        <taxon>Chlorellaceae</taxon>
        <taxon>Chlorella clade</taxon>
        <taxon>Chlorella</taxon>
    </lineage>
</organism>
<dbReference type="OrthoDB" id="191037at2759"/>
<dbReference type="Gene3D" id="2.120.10.80">
    <property type="entry name" value="Kelch-type beta propeller"/>
    <property type="match status" value="1"/>
</dbReference>
<dbReference type="GO" id="GO:0016757">
    <property type="term" value="F:glycosyltransferase activity"/>
    <property type="evidence" value="ECO:0007669"/>
    <property type="project" value="UniProtKB-KW"/>
</dbReference>
<keyword evidence="16" id="KW-0732">Signal</keyword>
<evidence type="ECO:0000313" key="18">
    <source>
        <dbReference type="EMBL" id="PRW33047.1"/>
    </source>
</evidence>
<dbReference type="SMART" id="SM00702">
    <property type="entry name" value="P4Hc"/>
    <property type="match status" value="1"/>
</dbReference>
<gene>
    <name evidence="18" type="ORF">C2E21_8071</name>
</gene>
<feature type="chain" id="PRO_5015116553" description="procollagen-proline 4-dioxygenase" evidence="16">
    <location>
        <begin position="31"/>
        <end position="1032"/>
    </location>
</feature>
<dbReference type="InterPro" id="IPR044862">
    <property type="entry name" value="Pro_4_hyd_alph_FE2OG_OXY"/>
</dbReference>
<dbReference type="Gene3D" id="2.60.120.620">
    <property type="entry name" value="q2cbj1_9rhob like domain"/>
    <property type="match status" value="1"/>
</dbReference>
<dbReference type="GO" id="GO:0031418">
    <property type="term" value="F:L-ascorbic acid binding"/>
    <property type="evidence" value="ECO:0007669"/>
    <property type="project" value="InterPro"/>
</dbReference>
<keyword evidence="19" id="KW-1185">Reference proteome</keyword>
<dbReference type="Gene3D" id="3.40.50.2000">
    <property type="entry name" value="Glycogen Phosphorylase B"/>
    <property type="match status" value="1"/>
</dbReference>
<dbReference type="GO" id="GO:0004656">
    <property type="term" value="F:procollagen-proline 4-dioxygenase activity"/>
    <property type="evidence" value="ECO:0007669"/>
    <property type="project" value="UniProtKB-EC"/>
</dbReference>
<evidence type="ECO:0000256" key="4">
    <source>
        <dbReference type="ARBA" id="ARBA00012269"/>
    </source>
</evidence>
<dbReference type="Proteomes" id="UP000239899">
    <property type="component" value="Unassembled WGS sequence"/>
</dbReference>
<comment type="subcellular location">
    <subcellularLocation>
        <location evidence="2">Endoplasmic reticulum membrane</location>
        <topology evidence="2">Single-pass type II membrane protein</topology>
    </subcellularLocation>
</comment>
<dbReference type="InterPro" id="IPR006620">
    <property type="entry name" value="Pro_4_hyd_alph"/>
</dbReference>